<organism evidence="2 3">
    <name type="scientific">Pseudoduganella armeniaca</name>
    <dbReference type="NCBI Taxonomy" id="2072590"/>
    <lineage>
        <taxon>Bacteria</taxon>
        <taxon>Pseudomonadati</taxon>
        <taxon>Pseudomonadota</taxon>
        <taxon>Betaproteobacteria</taxon>
        <taxon>Burkholderiales</taxon>
        <taxon>Oxalobacteraceae</taxon>
        <taxon>Telluria group</taxon>
        <taxon>Pseudoduganella</taxon>
    </lineage>
</organism>
<dbReference type="InterPro" id="IPR000873">
    <property type="entry name" value="AMP-dep_synth/lig_dom"/>
</dbReference>
<dbReference type="KEGG" id="masz:C9I28_02270"/>
<dbReference type="Gene3D" id="3.30.300.30">
    <property type="match status" value="1"/>
</dbReference>
<proteinExistence type="predicted"/>
<dbReference type="RefSeq" id="WP_107140023.1">
    <property type="nucleotide sequence ID" value="NZ_CP028324.1"/>
</dbReference>
<dbReference type="Proteomes" id="UP000240505">
    <property type="component" value="Chromosome"/>
</dbReference>
<dbReference type="Pfam" id="PF00501">
    <property type="entry name" value="AMP-binding"/>
    <property type="match status" value="1"/>
</dbReference>
<dbReference type="Gene3D" id="3.40.50.12780">
    <property type="entry name" value="N-terminal domain of ligase-like"/>
    <property type="match status" value="1"/>
</dbReference>
<gene>
    <name evidence="2" type="ORF">C9I28_02270</name>
</gene>
<feature type="domain" description="AMP-dependent synthetase/ligase" evidence="1">
    <location>
        <begin position="132"/>
        <end position="277"/>
    </location>
</feature>
<name>A0A2R4C534_9BURK</name>
<evidence type="ECO:0000313" key="2">
    <source>
        <dbReference type="EMBL" id="AVR94672.1"/>
    </source>
</evidence>
<dbReference type="EMBL" id="CP028324">
    <property type="protein sequence ID" value="AVR94672.1"/>
    <property type="molecule type" value="Genomic_DNA"/>
</dbReference>
<evidence type="ECO:0000259" key="1">
    <source>
        <dbReference type="Pfam" id="PF00501"/>
    </source>
</evidence>
<dbReference type="InterPro" id="IPR042099">
    <property type="entry name" value="ANL_N_sf"/>
</dbReference>
<dbReference type="PANTHER" id="PTHR43845">
    <property type="entry name" value="BLR5969 PROTEIN"/>
    <property type="match status" value="1"/>
</dbReference>
<protein>
    <submittedName>
        <fullName evidence="2">AMP-dependent synthetase</fullName>
    </submittedName>
</protein>
<dbReference type="AlphaFoldDB" id="A0A2R4C534"/>
<dbReference type="OrthoDB" id="56632at2"/>
<accession>A0A2R4C534</accession>
<evidence type="ECO:0000313" key="3">
    <source>
        <dbReference type="Proteomes" id="UP000240505"/>
    </source>
</evidence>
<sequence length="414" mass="44766">MTFDLRETRAPAEREADLMARLPGLIAQARTAPGWARILGDVDPAAVDTRAALARLPVTRKADLKALQQQDRPFGGLTSTPARQLRRICMSPGPIFDAEGRAADWWRFARPLYAAGVRPGGLLQNCFSYHFTPAAFMVESAAALIGCTVIPAGSGQTELQVQAMAELRPDTYVGTPSFLKLIVEKAREMGADIGSVQHALLSAEALPDSLRQWFVDHGIAHVCQAYASADAGAIAYETRTGGKLNPGMVLDEEIILEIVRPGSGEPVPEGEVGEVVLTVFNPDYPLIRFATGDLSAVLTDVPPSPCGRTNTRIRGWLGRADQTTKVRGMFVHPSQVHEVARRHPQLGKVRLVVTGTIADETMTLHCEVDDPSGPADGIVTTIREVTKLRGEVRLVARGSLPNDGKVIDDARDYR</sequence>
<reference evidence="2 3" key="1">
    <citation type="submission" date="2018-03" db="EMBL/GenBank/DDBJ databases">
        <title>Massilia armeniaca sp. nov., isolated from desert soil.</title>
        <authorList>
            <person name="Huang H."/>
            <person name="Ren M."/>
        </authorList>
    </citation>
    <scope>NUCLEOTIDE SEQUENCE [LARGE SCALE GENOMIC DNA]</scope>
    <source>
        <strain evidence="2 3">ZMN-3</strain>
    </source>
</reference>
<dbReference type="SUPFAM" id="SSF56801">
    <property type="entry name" value="Acetyl-CoA synthetase-like"/>
    <property type="match status" value="1"/>
</dbReference>
<keyword evidence="3" id="KW-1185">Reference proteome</keyword>
<dbReference type="PANTHER" id="PTHR43845:SF1">
    <property type="entry name" value="BLR5969 PROTEIN"/>
    <property type="match status" value="1"/>
</dbReference>
<dbReference type="InterPro" id="IPR045851">
    <property type="entry name" value="AMP-bd_C_sf"/>
</dbReference>